<dbReference type="Pfam" id="PF00089">
    <property type="entry name" value="Trypsin"/>
    <property type="match status" value="1"/>
</dbReference>
<dbReference type="Proteomes" id="UP000005259">
    <property type="component" value="Chromosome"/>
</dbReference>
<dbReference type="InterPro" id="IPR009003">
    <property type="entry name" value="Peptidase_S1_PA"/>
</dbReference>
<dbReference type="GO" id="GO:0006508">
    <property type="term" value="P:proteolysis"/>
    <property type="evidence" value="ECO:0007669"/>
    <property type="project" value="InterPro"/>
</dbReference>
<evidence type="ECO:0000259" key="2">
    <source>
        <dbReference type="Pfam" id="PF00089"/>
    </source>
</evidence>
<dbReference type="Gene3D" id="2.40.10.10">
    <property type="entry name" value="Trypsin-like serine proteases"/>
    <property type="match status" value="2"/>
</dbReference>
<sequence length="222" mass="25555">MKKKDRIIQMSTGLLEFYVKGKKMVGSASIINGKGIPIIVTAAHCIYDWYAKTYSERIVFIDSKKQRYEIDKAFMRKEWINEGIVDYDTAFLTLKNSFNMEINKLVQPVFNLQKEQQFYISSIRNRIFLKNSLKLIEGTSFQDFVHDSTLIGVRGNLKSGSSGGPWLIEYENAIHQNSNTSLSFKQNKKIIWGPYWGSEIKDIYISSMNGVELNQGIIINKL</sequence>
<evidence type="ECO:0000256" key="1">
    <source>
        <dbReference type="ARBA" id="ARBA00022825"/>
    </source>
</evidence>
<keyword evidence="1" id="KW-0378">Hydrolase</keyword>
<dbReference type="SUPFAM" id="SSF50494">
    <property type="entry name" value="Trypsin-like serine proteases"/>
    <property type="match status" value="1"/>
</dbReference>
<protein>
    <recommendedName>
        <fullName evidence="2">Peptidase S1 domain-containing protein</fullName>
    </recommendedName>
</protein>
<accession>A0A9W3JAD3</accession>
<keyword evidence="1" id="KW-0645">Protease</keyword>
<dbReference type="KEGG" id="bti:BTG_16910"/>
<keyword evidence="1" id="KW-0720">Serine protease</keyword>
<evidence type="ECO:0000313" key="3">
    <source>
        <dbReference type="EMBL" id="AFQ16818.1"/>
    </source>
</evidence>
<dbReference type="InterPro" id="IPR001254">
    <property type="entry name" value="Trypsin_dom"/>
</dbReference>
<dbReference type="RefSeq" id="WP_000726006.1">
    <property type="nucleotide sequence ID" value="NC_018500.1"/>
</dbReference>
<evidence type="ECO:0000313" key="4">
    <source>
        <dbReference type="Proteomes" id="UP000005259"/>
    </source>
</evidence>
<dbReference type="EMBL" id="CP003752">
    <property type="protein sequence ID" value="AFQ16818.1"/>
    <property type="molecule type" value="Genomic_DNA"/>
</dbReference>
<name>A0A9W3JAD3_BACTU</name>
<reference evidence="3 4" key="1">
    <citation type="submission" date="2012-08" db="EMBL/GenBank/DDBJ databases">
        <authorList>
            <person name="Doggett N."/>
            <person name="Teshima H."/>
            <person name="Bruce D."/>
            <person name="Detter J.C."/>
            <person name="Johnson S.L."/>
            <person name="Han C."/>
        </authorList>
    </citation>
    <scope>NUCLEOTIDE SEQUENCE [LARGE SCALE GENOMIC DNA]</scope>
    <source>
        <strain evidence="3 4">HD-771</strain>
    </source>
</reference>
<gene>
    <name evidence="3" type="ORF">BTG_16910</name>
</gene>
<feature type="domain" description="Peptidase S1" evidence="2">
    <location>
        <begin position="19"/>
        <end position="118"/>
    </location>
</feature>
<dbReference type="AlphaFoldDB" id="A0A9W3JAD3"/>
<proteinExistence type="predicted"/>
<dbReference type="GO" id="GO:0004252">
    <property type="term" value="F:serine-type endopeptidase activity"/>
    <property type="evidence" value="ECO:0007669"/>
    <property type="project" value="InterPro"/>
</dbReference>
<dbReference type="InterPro" id="IPR043504">
    <property type="entry name" value="Peptidase_S1_PA_chymotrypsin"/>
</dbReference>
<organism evidence="3 4">
    <name type="scientific">Bacillus thuringiensis HD-771</name>
    <dbReference type="NCBI Taxonomy" id="1218175"/>
    <lineage>
        <taxon>Bacteria</taxon>
        <taxon>Bacillati</taxon>
        <taxon>Bacillota</taxon>
        <taxon>Bacilli</taxon>
        <taxon>Bacillales</taxon>
        <taxon>Bacillaceae</taxon>
        <taxon>Bacillus</taxon>
        <taxon>Bacillus cereus group</taxon>
    </lineage>
</organism>